<reference evidence="5 6" key="1">
    <citation type="submission" date="2021-03" db="EMBL/GenBank/DDBJ databases">
        <title>Sequencing the genomes of 1000 actinobacteria strains.</title>
        <authorList>
            <person name="Klenk H.-P."/>
        </authorList>
    </citation>
    <scope>NUCLEOTIDE SEQUENCE [LARGE SCALE GENOMIC DNA]</scope>
    <source>
        <strain evidence="5 6">DSM 45256</strain>
    </source>
</reference>
<comment type="caution">
    <text evidence="5">The sequence shown here is derived from an EMBL/GenBank/DDBJ whole genome shotgun (WGS) entry which is preliminary data.</text>
</comment>
<keyword evidence="2" id="KW-0560">Oxidoreductase</keyword>
<dbReference type="Proteomes" id="UP001519295">
    <property type="component" value="Unassembled WGS sequence"/>
</dbReference>
<evidence type="ECO:0000256" key="3">
    <source>
        <dbReference type="ARBA" id="ARBA00023027"/>
    </source>
</evidence>
<dbReference type="NCBIfam" id="TIGR03971">
    <property type="entry name" value="SDR_subfam_1"/>
    <property type="match status" value="1"/>
</dbReference>
<proteinExistence type="inferred from homology"/>
<dbReference type="NCBIfam" id="NF009467">
    <property type="entry name" value="PRK12826.1-3"/>
    <property type="match status" value="1"/>
</dbReference>
<keyword evidence="6" id="KW-1185">Reference proteome</keyword>
<dbReference type="EMBL" id="JAGINU010000001">
    <property type="protein sequence ID" value="MBP2366511.1"/>
    <property type="molecule type" value="Genomic_DNA"/>
</dbReference>
<dbReference type="InterPro" id="IPR020904">
    <property type="entry name" value="Sc_DH/Rdtase_CS"/>
</dbReference>
<dbReference type="RefSeq" id="WP_210026577.1">
    <property type="nucleotide sequence ID" value="NZ_JAGINU010000001.1"/>
</dbReference>
<dbReference type="PANTHER" id="PTHR24321:SF8">
    <property type="entry name" value="ESTRADIOL 17-BETA-DEHYDROGENASE 8-RELATED"/>
    <property type="match status" value="1"/>
</dbReference>
<sequence>MTDSERPGRLHGQVAMITGAARGQGRMHALRFAQEGADLVLLDVCGPVAALGYPPSDPDDLAHTVALAEQAGARVVAHRGDVRNLDDVEAAVADGVRAFGRLDVVVANAGISDWGRLWEITPEQWRTVLDVNLTGVWHTLRAAVPPMIEAGRGGSIVTISSVAGTKPLPGQAHYSAAKHGVVGLTGTAALELAPYDIRVNSVHPWAVDTPMATDEKLKELLRSERRYLASFGQVLSEPAATPRDISDAVLWLACAESRTVTGIALPVDLGATLV</sequence>
<comment type="similarity">
    <text evidence="1">Belongs to the short-chain dehydrogenases/reductases (SDR) family.</text>
</comment>
<evidence type="ECO:0000313" key="6">
    <source>
        <dbReference type="Proteomes" id="UP001519295"/>
    </source>
</evidence>
<dbReference type="InterPro" id="IPR036291">
    <property type="entry name" value="NAD(P)-bd_dom_sf"/>
</dbReference>
<name>A0ABS4VRH0_9PSEU</name>
<dbReference type="InterPro" id="IPR002347">
    <property type="entry name" value="SDR_fam"/>
</dbReference>
<dbReference type="Gene3D" id="3.40.50.720">
    <property type="entry name" value="NAD(P)-binding Rossmann-like Domain"/>
    <property type="match status" value="1"/>
</dbReference>
<evidence type="ECO:0000313" key="5">
    <source>
        <dbReference type="EMBL" id="MBP2366511.1"/>
    </source>
</evidence>
<dbReference type="PROSITE" id="PS00061">
    <property type="entry name" value="ADH_SHORT"/>
    <property type="match status" value="1"/>
</dbReference>
<dbReference type="CDD" id="cd05233">
    <property type="entry name" value="SDR_c"/>
    <property type="match status" value="1"/>
</dbReference>
<evidence type="ECO:0000256" key="2">
    <source>
        <dbReference type="ARBA" id="ARBA00023002"/>
    </source>
</evidence>
<evidence type="ECO:0000256" key="1">
    <source>
        <dbReference type="ARBA" id="ARBA00006484"/>
    </source>
</evidence>
<dbReference type="PRINTS" id="PR00081">
    <property type="entry name" value="GDHRDH"/>
</dbReference>
<dbReference type="InterPro" id="IPR023985">
    <property type="entry name" value="SDR_subfam_1"/>
</dbReference>
<dbReference type="InterPro" id="IPR057326">
    <property type="entry name" value="KR_dom"/>
</dbReference>
<accession>A0ABS4VRH0</accession>
<evidence type="ECO:0000259" key="4">
    <source>
        <dbReference type="SMART" id="SM00822"/>
    </source>
</evidence>
<dbReference type="Pfam" id="PF13561">
    <property type="entry name" value="adh_short_C2"/>
    <property type="match status" value="1"/>
</dbReference>
<dbReference type="SUPFAM" id="SSF51735">
    <property type="entry name" value="NAD(P)-binding Rossmann-fold domains"/>
    <property type="match status" value="1"/>
</dbReference>
<feature type="domain" description="Ketoreductase" evidence="4">
    <location>
        <begin position="13"/>
        <end position="208"/>
    </location>
</feature>
<gene>
    <name evidence="5" type="ORF">JOF36_002207</name>
</gene>
<dbReference type="SMART" id="SM00822">
    <property type="entry name" value="PKS_KR"/>
    <property type="match status" value="1"/>
</dbReference>
<dbReference type="PRINTS" id="PR00080">
    <property type="entry name" value="SDRFAMILY"/>
</dbReference>
<protein>
    <submittedName>
        <fullName evidence="5">SDR family mycofactocin-dependent oxidoreductase</fullName>
    </submittedName>
</protein>
<dbReference type="PANTHER" id="PTHR24321">
    <property type="entry name" value="DEHYDROGENASES, SHORT CHAIN"/>
    <property type="match status" value="1"/>
</dbReference>
<organism evidence="5 6">
    <name type="scientific">Pseudonocardia parietis</name>
    <dbReference type="NCBI Taxonomy" id="570936"/>
    <lineage>
        <taxon>Bacteria</taxon>
        <taxon>Bacillati</taxon>
        <taxon>Actinomycetota</taxon>
        <taxon>Actinomycetes</taxon>
        <taxon>Pseudonocardiales</taxon>
        <taxon>Pseudonocardiaceae</taxon>
        <taxon>Pseudonocardia</taxon>
    </lineage>
</organism>
<keyword evidence="3" id="KW-0520">NAD</keyword>